<dbReference type="GO" id="GO:0003700">
    <property type="term" value="F:DNA-binding transcription factor activity"/>
    <property type="evidence" value="ECO:0007669"/>
    <property type="project" value="InterPro"/>
</dbReference>
<protein>
    <recommendedName>
        <fullName evidence="4">HTH araC/xylS-type domain-containing protein</fullName>
    </recommendedName>
</protein>
<dbReference type="Pfam" id="PF12833">
    <property type="entry name" value="HTH_18"/>
    <property type="match status" value="1"/>
</dbReference>
<evidence type="ECO:0000259" key="4">
    <source>
        <dbReference type="PROSITE" id="PS01124"/>
    </source>
</evidence>
<name>A0A1K0IFS6_CUPNE</name>
<dbReference type="InterPro" id="IPR009057">
    <property type="entry name" value="Homeodomain-like_sf"/>
</dbReference>
<dbReference type="PANTHER" id="PTHR47894">
    <property type="entry name" value="HTH-TYPE TRANSCRIPTIONAL REGULATOR GADX"/>
    <property type="match status" value="1"/>
</dbReference>
<gene>
    <name evidence="5" type="ORF">CNECB9_2540022</name>
</gene>
<evidence type="ECO:0000256" key="2">
    <source>
        <dbReference type="ARBA" id="ARBA00023125"/>
    </source>
</evidence>
<dbReference type="Gene3D" id="1.10.10.60">
    <property type="entry name" value="Homeodomain-like"/>
    <property type="match status" value="1"/>
</dbReference>
<keyword evidence="1" id="KW-0805">Transcription regulation</keyword>
<dbReference type="InterPro" id="IPR018060">
    <property type="entry name" value="HTH_AraC"/>
</dbReference>
<dbReference type="PRINTS" id="PR00032">
    <property type="entry name" value="HTHARAC"/>
</dbReference>
<dbReference type="GO" id="GO:0000976">
    <property type="term" value="F:transcription cis-regulatory region binding"/>
    <property type="evidence" value="ECO:0007669"/>
    <property type="project" value="TreeGrafter"/>
</dbReference>
<keyword evidence="2" id="KW-0238">DNA-binding</keyword>
<evidence type="ECO:0000313" key="5">
    <source>
        <dbReference type="EMBL" id="SCU75789.1"/>
    </source>
</evidence>
<proteinExistence type="predicted"/>
<evidence type="ECO:0000256" key="1">
    <source>
        <dbReference type="ARBA" id="ARBA00023015"/>
    </source>
</evidence>
<dbReference type="SUPFAM" id="SSF46689">
    <property type="entry name" value="Homeodomain-like"/>
    <property type="match status" value="1"/>
</dbReference>
<accession>A0A1K0IFS6</accession>
<dbReference type="InterPro" id="IPR020449">
    <property type="entry name" value="Tscrpt_reg_AraC-type_HTH"/>
</dbReference>
<dbReference type="AlphaFoldDB" id="A0A1K0IFS6"/>
<sequence>MQRRLQAEGLSYQHLKDDLRRDIAIDLLSNASSPVAEVAARVGFRETSAFHRAFKKWTGVSPGTYRREQGATCRS</sequence>
<dbReference type="SMART" id="SM00342">
    <property type="entry name" value="HTH_ARAC"/>
    <property type="match status" value="1"/>
</dbReference>
<dbReference type="EMBL" id="FMSH01000173">
    <property type="protein sequence ID" value="SCU75789.1"/>
    <property type="molecule type" value="Genomic_DNA"/>
</dbReference>
<feature type="domain" description="HTH araC/xylS-type" evidence="4">
    <location>
        <begin position="1"/>
        <end position="68"/>
    </location>
</feature>
<reference evidence="5" key="1">
    <citation type="submission" date="2016-09" db="EMBL/GenBank/DDBJ databases">
        <authorList>
            <person name="Capua I."/>
            <person name="De Benedictis P."/>
            <person name="Joannis T."/>
            <person name="Lombin L.H."/>
            <person name="Cattoli G."/>
        </authorList>
    </citation>
    <scope>NUCLEOTIDE SEQUENCE</scope>
    <source>
        <strain evidence="5">B9</strain>
    </source>
</reference>
<dbReference type="PANTHER" id="PTHR47894:SF1">
    <property type="entry name" value="HTH-TYPE TRANSCRIPTIONAL REGULATOR VQSM"/>
    <property type="match status" value="1"/>
</dbReference>
<keyword evidence="3" id="KW-0804">Transcription</keyword>
<dbReference type="GO" id="GO:0005829">
    <property type="term" value="C:cytosol"/>
    <property type="evidence" value="ECO:0007669"/>
    <property type="project" value="TreeGrafter"/>
</dbReference>
<dbReference type="PROSITE" id="PS01124">
    <property type="entry name" value="HTH_ARAC_FAMILY_2"/>
    <property type="match status" value="1"/>
</dbReference>
<organism evidence="5">
    <name type="scientific">Cupriavidus necator</name>
    <name type="common">Alcaligenes eutrophus</name>
    <name type="synonym">Ralstonia eutropha</name>
    <dbReference type="NCBI Taxonomy" id="106590"/>
    <lineage>
        <taxon>Bacteria</taxon>
        <taxon>Pseudomonadati</taxon>
        <taxon>Pseudomonadota</taxon>
        <taxon>Betaproteobacteria</taxon>
        <taxon>Burkholderiales</taxon>
        <taxon>Burkholderiaceae</taxon>
        <taxon>Cupriavidus</taxon>
    </lineage>
</organism>
<evidence type="ECO:0000256" key="3">
    <source>
        <dbReference type="ARBA" id="ARBA00023163"/>
    </source>
</evidence>
<dbReference type="RefSeq" id="WP_340524662.1">
    <property type="nucleotide sequence ID" value="NZ_FMSH01000173.1"/>
</dbReference>